<keyword evidence="9" id="KW-1185">Reference proteome</keyword>
<dbReference type="Pfam" id="PF00156">
    <property type="entry name" value="Pribosyltran"/>
    <property type="match status" value="1"/>
</dbReference>
<dbReference type="GO" id="GO:0003677">
    <property type="term" value="F:DNA binding"/>
    <property type="evidence" value="ECO:0007669"/>
    <property type="project" value="UniProtKB-KW"/>
</dbReference>
<dbReference type="InterPro" id="IPR029057">
    <property type="entry name" value="PRTase-like"/>
</dbReference>
<evidence type="ECO:0000313" key="8">
    <source>
        <dbReference type="EMBL" id="QNU67428.1"/>
    </source>
</evidence>
<dbReference type="EMBL" id="CP061336">
    <property type="protein sequence ID" value="QNU67428.1"/>
    <property type="molecule type" value="Genomic_DNA"/>
</dbReference>
<dbReference type="PANTHER" id="PTHR43864:SF2">
    <property type="entry name" value="PUR OPERON REPRESSOR"/>
    <property type="match status" value="1"/>
</dbReference>
<evidence type="ECO:0000313" key="9">
    <source>
        <dbReference type="Proteomes" id="UP000306409"/>
    </source>
</evidence>
<dbReference type="SUPFAM" id="SSF46785">
    <property type="entry name" value="Winged helix' DNA-binding domain"/>
    <property type="match status" value="1"/>
</dbReference>
<dbReference type="Proteomes" id="UP000306409">
    <property type="component" value="Chromosome"/>
</dbReference>
<dbReference type="InterPro" id="IPR050118">
    <property type="entry name" value="Pur/Pyrimidine_PRTase"/>
</dbReference>
<evidence type="ECO:0000259" key="7">
    <source>
        <dbReference type="Pfam" id="PF09182"/>
    </source>
</evidence>
<name>A0A4U7JF76_9FIRM</name>
<keyword evidence="4" id="KW-0804">Transcription</keyword>
<evidence type="ECO:0000259" key="6">
    <source>
        <dbReference type="Pfam" id="PF00156"/>
    </source>
</evidence>
<feature type="domain" description="Phosphoribosyltransferase" evidence="6">
    <location>
        <begin position="120"/>
        <end position="254"/>
    </location>
</feature>
<dbReference type="InterPro" id="IPR010078">
    <property type="entry name" value="PurR_Bsub"/>
</dbReference>
<evidence type="ECO:0000256" key="4">
    <source>
        <dbReference type="ARBA" id="ARBA00023163"/>
    </source>
</evidence>
<dbReference type="Gene3D" id="3.40.50.2020">
    <property type="match status" value="1"/>
</dbReference>
<gene>
    <name evidence="8" type="primary">purR</name>
    <name evidence="8" type="ORF">EHE19_002530</name>
</gene>
<proteinExistence type="inferred from homology"/>
<evidence type="ECO:0000256" key="1">
    <source>
        <dbReference type="ARBA" id="ARBA00011738"/>
    </source>
</evidence>
<dbReference type="NCBIfam" id="TIGR01743">
    <property type="entry name" value="purR_Bsub"/>
    <property type="match status" value="1"/>
</dbReference>
<dbReference type="RefSeq" id="WP_137697769.1">
    <property type="nucleotide sequence ID" value="NZ_CP061336.1"/>
</dbReference>
<comment type="subunit">
    <text evidence="1">Homodimer.</text>
</comment>
<accession>A0A4U7JF76</accession>
<feature type="domain" description="Bacterial purine repressor N-terminal" evidence="7">
    <location>
        <begin position="5"/>
        <end position="74"/>
    </location>
</feature>
<dbReference type="CDD" id="cd06223">
    <property type="entry name" value="PRTases_typeI"/>
    <property type="match status" value="1"/>
</dbReference>
<dbReference type="InterPro" id="IPR036388">
    <property type="entry name" value="WH-like_DNA-bd_sf"/>
</dbReference>
<dbReference type="SUPFAM" id="SSF53271">
    <property type="entry name" value="PRTase-like"/>
    <property type="match status" value="1"/>
</dbReference>
<dbReference type="InterPro" id="IPR015265">
    <property type="entry name" value="PuR_N"/>
</dbReference>
<dbReference type="InterPro" id="IPR036390">
    <property type="entry name" value="WH_DNA-bd_sf"/>
</dbReference>
<keyword evidence="3" id="KW-0238">DNA-binding</keyword>
<dbReference type="PANTHER" id="PTHR43864">
    <property type="entry name" value="HYPOXANTHINE/GUANINE PHOSPHORIBOSYLTRANSFERASE"/>
    <property type="match status" value="1"/>
</dbReference>
<dbReference type="AlphaFoldDB" id="A0A4U7JF76"/>
<evidence type="ECO:0000256" key="3">
    <source>
        <dbReference type="ARBA" id="ARBA00023125"/>
    </source>
</evidence>
<dbReference type="KEGG" id="rher:EHE19_002530"/>
<organism evidence="8 9">
    <name type="scientific">Ruminiclostridium herbifermentans</name>
    <dbReference type="NCBI Taxonomy" id="2488810"/>
    <lineage>
        <taxon>Bacteria</taxon>
        <taxon>Bacillati</taxon>
        <taxon>Bacillota</taxon>
        <taxon>Clostridia</taxon>
        <taxon>Eubacteriales</taxon>
        <taxon>Oscillospiraceae</taxon>
        <taxon>Ruminiclostridium</taxon>
    </lineage>
</organism>
<evidence type="ECO:0000256" key="5">
    <source>
        <dbReference type="ARBA" id="ARBA00049656"/>
    </source>
</evidence>
<protein>
    <submittedName>
        <fullName evidence="8">Pur operon repressor</fullName>
    </submittedName>
</protein>
<dbReference type="GO" id="GO:0045892">
    <property type="term" value="P:negative regulation of DNA-templated transcription"/>
    <property type="evidence" value="ECO:0007669"/>
    <property type="project" value="InterPro"/>
</dbReference>
<dbReference type="Gene3D" id="1.10.10.10">
    <property type="entry name" value="Winged helix-like DNA-binding domain superfamily/Winged helix DNA-binding domain"/>
    <property type="match status" value="1"/>
</dbReference>
<keyword evidence="2" id="KW-0805">Transcription regulation</keyword>
<reference evidence="8 9" key="1">
    <citation type="submission" date="2020-09" db="EMBL/GenBank/DDBJ databases">
        <title>Characterization and genome sequencing of Ruminiclostridium sp. nov. MA18.</title>
        <authorList>
            <person name="Rettenmaier R."/>
            <person name="Kowollik M.-L."/>
            <person name="Liebl W."/>
            <person name="Zverlov V."/>
        </authorList>
    </citation>
    <scope>NUCLEOTIDE SEQUENCE [LARGE SCALE GENOMIC DNA]</scope>
    <source>
        <strain evidence="8 9">MA18</strain>
    </source>
</reference>
<dbReference type="InterPro" id="IPR000836">
    <property type="entry name" value="PRTase_dom"/>
</dbReference>
<dbReference type="Pfam" id="PF09182">
    <property type="entry name" value="PuR_N"/>
    <property type="match status" value="1"/>
</dbReference>
<comment type="similarity">
    <text evidence="5">Belongs to the purine/pyrimidine phosphoribosyltransferase family. PurR subfamily.</text>
</comment>
<sequence>MDKIQRNERLTIIMKTLCDNPNKIFTLGYFSAMFGSAKSTISEDLDFLQKTFQKNSLGNIITIAGASGGVKYVPYMNENDIQLTLDELSKELSKQDRVLPGGYLYILDIIYNPEWVNKIAMIFASKFYNLELDYVITVETKGIPLAFATAQYLDVPLVIVRHYNVATDGASVNINYLSGSSKKIQTMVLPVKSLKKNSKILFIDDFMKGGGTSKGIIEMAHQFESEVVGIGVLIETNQPEKKLVDKYYSLVTLNSCLDFQEDTEIDIKPSK</sequence>
<dbReference type="GO" id="GO:0045982">
    <property type="term" value="P:negative regulation of purine nucleobase metabolic process"/>
    <property type="evidence" value="ECO:0007669"/>
    <property type="project" value="InterPro"/>
</dbReference>
<dbReference type="OrthoDB" id="4213751at2"/>
<evidence type="ECO:0000256" key="2">
    <source>
        <dbReference type="ARBA" id="ARBA00023015"/>
    </source>
</evidence>